<feature type="transmembrane region" description="Helical" evidence="1">
    <location>
        <begin position="98"/>
        <end position="118"/>
    </location>
</feature>
<proteinExistence type="predicted"/>
<dbReference type="InterPro" id="IPR053150">
    <property type="entry name" value="Teicoplanin_resist-assoc"/>
</dbReference>
<evidence type="ECO:0000313" key="4">
    <source>
        <dbReference type="Proteomes" id="UP000247459"/>
    </source>
</evidence>
<keyword evidence="3" id="KW-0808">Transferase</keyword>
<dbReference type="RefSeq" id="WP_110823032.1">
    <property type="nucleotide sequence ID" value="NZ_PRLG01000039.1"/>
</dbReference>
<evidence type="ECO:0000313" key="3">
    <source>
        <dbReference type="EMBL" id="PYY25192.1"/>
    </source>
</evidence>
<sequence>MDFIQVIQKLLPVMGVALIVGLMALGIVFMAYRLYRKRGGKRIIKLWQFIASFSLMGWLIMVMMLTTFSRGANFDGWVNLELFSGYVSAWNQWSLSEFQLIIFNMLMFAPLGFLLPLLGMKTRGFKSIFIISLMITIGIETFQMVTGRGIFELDDILHNTLGSLAGYGLMSAILDIRQQKRISLKAMFRAFCIPLTFVLLFTGALIMYSSQELGNLAIRPATSQKMNEVNVTLDTKLPDHAEPVALYRSFEIHNMEYAKQMVSLLSDHFQLQQRGHISIDGFNRIWNLYDSGGTDYTFNYNVNSGNWSLAPDQYATNSMQEEVLEEKGTTYGKWLSQHGLLPKEAEFSTQNEDTVRWDLHMTNSEMSTEQRDFDHGMIIIVPAAEGLIPQDLFYAMNKNKYIRTVDVSSPAQAYEEVLRGNFYMYNDLQKGDNLIVKSYELTYTYDSKGYYQPVYQFEGTVNGEEWSTLIPALKN</sequence>
<dbReference type="Proteomes" id="UP000247459">
    <property type="component" value="Unassembled WGS sequence"/>
</dbReference>
<name>A0A2W0C524_9BACL</name>
<reference evidence="3 4" key="1">
    <citation type="submission" date="2018-01" db="EMBL/GenBank/DDBJ databases">
        <title>Genome sequence of the PGP bacterium Paenibacillus illinoisensis E3.</title>
        <authorList>
            <person name="Rolli E."/>
            <person name="Marasco R."/>
            <person name="Bessem C."/>
            <person name="Michoud G."/>
            <person name="Gaiarsa S."/>
            <person name="Borin S."/>
            <person name="Daffonchio D."/>
        </authorList>
    </citation>
    <scope>NUCLEOTIDE SEQUENCE [LARGE SCALE GENOMIC DNA]</scope>
    <source>
        <strain evidence="3 4">E3</strain>
    </source>
</reference>
<keyword evidence="1" id="KW-0472">Membrane</keyword>
<organism evidence="3 4">
    <name type="scientific">Paenibacillus illinoisensis</name>
    <dbReference type="NCBI Taxonomy" id="59845"/>
    <lineage>
        <taxon>Bacteria</taxon>
        <taxon>Bacillati</taxon>
        <taxon>Bacillota</taxon>
        <taxon>Bacilli</taxon>
        <taxon>Bacillales</taxon>
        <taxon>Paenibacillaceae</taxon>
        <taxon>Paenibacillus</taxon>
    </lineage>
</organism>
<comment type="caution">
    <text evidence="3">The sequence shown here is derived from an EMBL/GenBank/DDBJ whole genome shotgun (WGS) entry which is preliminary data.</text>
</comment>
<dbReference type="EMBL" id="PRLG01000039">
    <property type="protein sequence ID" value="PYY25192.1"/>
    <property type="molecule type" value="Genomic_DNA"/>
</dbReference>
<evidence type="ECO:0000256" key="1">
    <source>
        <dbReference type="SAM" id="Phobius"/>
    </source>
</evidence>
<feature type="domain" description="VanZ-like" evidence="2">
    <location>
        <begin position="58"/>
        <end position="171"/>
    </location>
</feature>
<gene>
    <name evidence="3" type="ORF">PIL02S_06786</name>
</gene>
<feature type="transmembrane region" description="Helical" evidence="1">
    <location>
        <begin position="46"/>
        <end position="68"/>
    </location>
</feature>
<dbReference type="InterPro" id="IPR006976">
    <property type="entry name" value="VanZ-like"/>
</dbReference>
<accession>A0A2W0C524</accession>
<dbReference type="GO" id="GO:0008483">
    <property type="term" value="F:transaminase activity"/>
    <property type="evidence" value="ECO:0007669"/>
    <property type="project" value="UniProtKB-KW"/>
</dbReference>
<dbReference type="Pfam" id="PF04892">
    <property type="entry name" value="VanZ"/>
    <property type="match status" value="1"/>
</dbReference>
<feature type="transmembrane region" description="Helical" evidence="1">
    <location>
        <begin position="12"/>
        <end position="34"/>
    </location>
</feature>
<dbReference type="PANTHER" id="PTHR36834:SF1">
    <property type="entry name" value="INTEGRAL MEMBRANE PROTEIN"/>
    <property type="match status" value="1"/>
</dbReference>
<keyword evidence="1" id="KW-1133">Transmembrane helix</keyword>
<keyword evidence="1" id="KW-0812">Transmembrane</keyword>
<dbReference type="OrthoDB" id="9805025at2"/>
<feature type="transmembrane region" description="Helical" evidence="1">
    <location>
        <begin position="186"/>
        <end position="208"/>
    </location>
</feature>
<feature type="transmembrane region" description="Helical" evidence="1">
    <location>
        <begin position="125"/>
        <end position="144"/>
    </location>
</feature>
<dbReference type="PANTHER" id="PTHR36834">
    <property type="entry name" value="MEMBRANE PROTEIN-RELATED"/>
    <property type="match status" value="1"/>
</dbReference>
<protein>
    <submittedName>
        <fullName evidence="3">Adenosylmethionine-8-amino-7-oxononanoate aminotransferase</fullName>
    </submittedName>
</protein>
<keyword evidence="3" id="KW-0032">Aminotransferase</keyword>
<feature type="transmembrane region" description="Helical" evidence="1">
    <location>
        <begin position="156"/>
        <end position="174"/>
    </location>
</feature>
<evidence type="ECO:0000259" key="2">
    <source>
        <dbReference type="Pfam" id="PF04892"/>
    </source>
</evidence>
<dbReference type="AlphaFoldDB" id="A0A2W0C524"/>